<dbReference type="Gene3D" id="3.40.630.10">
    <property type="entry name" value="Zn peptidases"/>
    <property type="match status" value="1"/>
</dbReference>
<gene>
    <name evidence="13" type="primary">pepT_1</name>
    <name evidence="14" type="synonym">pepT_3</name>
    <name evidence="14" type="ORF">comes_28730</name>
    <name evidence="13" type="ORF">ERS852574_01288</name>
</gene>
<name>A0A173SD68_9FIRM</name>
<dbReference type="GO" id="GO:0008270">
    <property type="term" value="F:zinc ion binding"/>
    <property type="evidence" value="ECO:0007669"/>
    <property type="project" value="InterPro"/>
</dbReference>
<dbReference type="GO" id="GO:0005829">
    <property type="term" value="C:cytosol"/>
    <property type="evidence" value="ECO:0007669"/>
    <property type="project" value="TreeGrafter"/>
</dbReference>
<dbReference type="RefSeq" id="WP_055156207.1">
    <property type="nucleotide sequence ID" value="NZ_BSCI01000023.1"/>
</dbReference>
<dbReference type="PROSITE" id="PS00759">
    <property type="entry name" value="ARGE_DAPE_CPG2_2"/>
    <property type="match status" value="1"/>
</dbReference>
<evidence type="ECO:0000313" key="14">
    <source>
        <dbReference type="EMBL" id="GLG88326.1"/>
    </source>
</evidence>
<dbReference type="GO" id="GO:0008237">
    <property type="term" value="F:metallopeptidase activity"/>
    <property type="evidence" value="ECO:0007669"/>
    <property type="project" value="UniProtKB-KW"/>
</dbReference>
<keyword evidence="7 11" id="KW-0862">Zinc</keyword>
<dbReference type="InterPro" id="IPR036264">
    <property type="entry name" value="Bact_exopeptidase_dim_dom"/>
</dbReference>
<dbReference type="AlphaFoldDB" id="A0A173SD68"/>
<keyword evidence="4" id="KW-0645">Protease</keyword>
<evidence type="ECO:0000313" key="15">
    <source>
        <dbReference type="Proteomes" id="UP000095727"/>
    </source>
</evidence>
<dbReference type="Gene3D" id="3.30.70.360">
    <property type="match status" value="1"/>
</dbReference>
<dbReference type="EMBL" id="BSCI01000023">
    <property type="protein sequence ID" value="GLG88326.1"/>
    <property type="molecule type" value="Genomic_DNA"/>
</dbReference>
<keyword evidence="6 13" id="KW-0378">Hydrolase</keyword>
<evidence type="ECO:0000256" key="9">
    <source>
        <dbReference type="NCBIfam" id="TIGR01882"/>
    </source>
</evidence>
<dbReference type="NCBIfam" id="NF003976">
    <property type="entry name" value="PRK05469.1"/>
    <property type="match status" value="1"/>
</dbReference>
<keyword evidence="5 11" id="KW-0479">Metal-binding</keyword>
<dbReference type="PANTHER" id="PTHR42994:SF1">
    <property type="entry name" value="PEPTIDASE T"/>
    <property type="match status" value="1"/>
</dbReference>
<feature type="binding site" evidence="11">
    <location>
        <position position="378"/>
    </location>
    <ligand>
        <name>Zn(2+)</name>
        <dbReference type="ChEBI" id="CHEBI:29105"/>
        <label>2</label>
    </ligand>
</feature>
<feature type="binding site" evidence="11">
    <location>
        <position position="196"/>
    </location>
    <ligand>
        <name>Zn(2+)</name>
        <dbReference type="ChEBI" id="CHEBI:29105"/>
        <label>1</label>
    </ligand>
</feature>
<evidence type="ECO:0000256" key="5">
    <source>
        <dbReference type="ARBA" id="ARBA00022723"/>
    </source>
</evidence>
<dbReference type="Proteomes" id="UP000095727">
    <property type="component" value="Unassembled WGS sequence"/>
</dbReference>
<protein>
    <recommendedName>
        <fullName evidence="9">Peptidase T</fullName>
        <ecNumber evidence="9">3.4.11.4</ecNumber>
    </recommendedName>
</protein>
<reference evidence="13 15" key="1">
    <citation type="submission" date="2015-09" db="EMBL/GenBank/DDBJ databases">
        <authorList>
            <consortium name="Pathogen Informatics"/>
        </authorList>
    </citation>
    <scope>NUCLEOTIDE SEQUENCE [LARGE SCALE GENOMIC DNA]</scope>
    <source>
        <strain evidence="13 15">2789STDY5834962</strain>
    </source>
</reference>
<evidence type="ECO:0000256" key="2">
    <source>
        <dbReference type="ARBA" id="ARBA00009692"/>
    </source>
</evidence>
<dbReference type="Proteomes" id="UP001145109">
    <property type="component" value="Unassembled WGS sequence"/>
</dbReference>
<organism evidence="13 15">
    <name type="scientific">Coprococcus comes</name>
    <dbReference type="NCBI Taxonomy" id="410072"/>
    <lineage>
        <taxon>Bacteria</taxon>
        <taxon>Bacillati</taxon>
        <taxon>Bacillota</taxon>
        <taxon>Clostridia</taxon>
        <taxon>Lachnospirales</taxon>
        <taxon>Lachnospiraceae</taxon>
        <taxon>Coprococcus</taxon>
    </lineage>
</organism>
<dbReference type="EC" id="3.4.11.4" evidence="9"/>
<dbReference type="SUPFAM" id="SSF53187">
    <property type="entry name" value="Zn-dependent exopeptidases"/>
    <property type="match status" value="1"/>
</dbReference>
<dbReference type="InterPro" id="IPR001261">
    <property type="entry name" value="ArgE/DapE_CS"/>
</dbReference>
<comment type="similarity">
    <text evidence="2">Belongs to the peptidase M20B family.</text>
</comment>
<evidence type="ECO:0000256" key="7">
    <source>
        <dbReference type="ARBA" id="ARBA00022833"/>
    </source>
</evidence>
<dbReference type="GO" id="GO:0006508">
    <property type="term" value="P:proteolysis"/>
    <property type="evidence" value="ECO:0007669"/>
    <property type="project" value="UniProtKB-UniRule"/>
</dbReference>
<dbReference type="NCBIfam" id="NF009920">
    <property type="entry name" value="PRK13381.1"/>
    <property type="match status" value="1"/>
</dbReference>
<sequence length="406" mass="44843">MKVEKRLLKYIAIKTPCDENSDTVPTSQCQFDLARILADELKELGLDKVVLDDKCFVYGILAATPGYENKKKLGLIAHMDTVPEFCEAEIHPVCTPDYDGCDLVLGDSGRVLTTKDFPHLKGLKGRTLITSDGNTILGVDDKAGIAEIMQLLEILITEKIPHGQISVAFTPDEECGSGAAHFDFDTFDAEVAYTLDGDGEGEIQYQNFNACEAKFEINGKNVHPGSAKDVMINAVLIAADINNMLPRFEIPRHTEQYEGFYHLLSIHGDEGHAVSEYIIRDHDSASFEARRNTLRHIEKILNELWGEGTVTLTLTDEYQNMECIIKDHMYLIDYAREACAKANVPEDISPIRGGTDGCKLSFKGLPCPNLGTGGHGYHGPLEHVTIEGMEAAVRVIVELVKIFANE</sequence>
<keyword evidence="3 13" id="KW-0031">Aminopeptidase</keyword>
<feature type="binding site" evidence="11">
    <location>
        <position position="78"/>
    </location>
    <ligand>
        <name>Zn(2+)</name>
        <dbReference type="ChEBI" id="CHEBI:29105"/>
        <label>1</label>
    </ligand>
</feature>
<dbReference type="Pfam" id="PF01546">
    <property type="entry name" value="Peptidase_M20"/>
    <property type="match status" value="1"/>
</dbReference>
<dbReference type="SUPFAM" id="SSF55031">
    <property type="entry name" value="Bacterial exopeptidase dimerisation domain"/>
    <property type="match status" value="1"/>
</dbReference>
<reference evidence="14" key="2">
    <citation type="submission" date="2022-09" db="EMBL/GenBank/DDBJ databases">
        <title>Draft genome sequence of Coprococcus comes strain 31264.</title>
        <authorList>
            <person name="Atsushi H."/>
            <person name="Moriya O."/>
            <person name="Mitsuo S."/>
        </authorList>
    </citation>
    <scope>NUCLEOTIDE SEQUENCE</scope>
    <source>
        <strain evidence="14">JCM 31264</strain>
    </source>
</reference>
<dbReference type="PANTHER" id="PTHR42994">
    <property type="entry name" value="PEPTIDASE T"/>
    <property type="match status" value="1"/>
</dbReference>
<evidence type="ECO:0000259" key="12">
    <source>
        <dbReference type="Pfam" id="PF07687"/>
    </source>
</evidence>
<dbReference type="GO" id="GO:0045148">
    <property type="term" value="F:tripeptide aminopeptidase activity"/>
    <property type="evidence" value="ECO:0007669"/>
    <property type="project" value="UniProtKB-UniRule"/>
</dbReference>
<dbReference type="CDD" id="cd03892">
    <property type="entry name" value="M20_peptT"/>
    <property type="match status" value="1"/>
</dbReference>
<evidence type="ECO:0000256" key="11">
    <source>
        <dbReference type="PIRSR" id="PIRSR037215-2"/>
    </source>
</evidence>
<evidence type="ECO:0000256" key="4">
    <source>
        <dbReference type="ARBA" id="ARBA00022670"/>
    </source>
</evidence>
<evidence type="ECO:0000256" key="8">
    <source>
        <dbReference type="ARBA" id="ARBA00023049"/>
    </source>
</evidence>
<feature type="domain" description="Peptidase M20 dimerisation" evidence="12">
    <location>
        <begin position="206"/>
        <end position="304"/>
    </location>
</feature>
<dbReference type="NCBIfam" id="TIGR01882">
    <property type="entry name" value="peptidase-T"/>
    <property type="match status" value="1"/>
</dbReference>
<comment type="cofactor">
    <cofactor evidence="11">
        <name>Zn(2+)</name>
        <dbReference type="ChEBI" id="CHEBI:29105"/>
    </cofactor>
    <text evidence="11">Binds 2 Zn(2+) ions per subunit.</text>
</comment>
<feature type="active site" evidence="10">
    <location>
        <position position="80"/>
    </location>
</feature>
<dbReference type="InterPro" id="IPR011650">
    <property type="entry name" value="Peptidase_M20_dimer"/>
</dbReference>
<dbReference type="EMBL" id="CYXR01000007">
    <property type="protein sequence ID" value="CUM87659.1"/>
    <property type="molecule type" value="Genomic_DNA"/>
</dbReference>
<keyword evidence="8" id="KW-0482">Metalloprotease</keyword>
<feature type="binding site" evidence="11">
    <location>
        <position position="140"/>
    </location>
    <ligand>
        <name>Zn(2+)</name>
        <dbReference type="ChEBI" id="CHEBI:29105"/>
        <label>2</label>
    </ligand>
</feature>
<evidence type="ECO:0000256" key="1">
    <source>
        <dbReference type="ARBA" id="ARBA00000870"/>
    </source>
</evidence>
<evidence type="ECO:0000256" key="6">
    <source>
        <dbReference type="ARBA" id="ARBA00022801"/>
    </source>
</evidence>
<feature type="binding site" evidence="11">
    <location>
        <position position="140"/>
    </location>
    <ligand>
        <name>Zn(2+)</name>
        <dbReference type="ChEBI" id="CHEBI:29105"/>
        <label>1</label>
    </ligand>
</feature>
<evidence type="ECO:0000256" key="10">
    <source>
        <dbReference type="PIRSR" id="PIRSR037215-1"/>
    </source>
</evidence>
<feature type="active site" description="Proton acceptor" evidence="10">
    <location>
        <position position="173"/>
    </location>
</feature>
<dbReference type="InterPro" id="IPR002933">
    <property type="entry name" value="Peptidase_M20"/>
</dbReference>
<dbReference type="Pfam" id="PF07687">
    <property type="entry name" value="M20_dimer"/>
    <property type="match status" value="1"/>
</dbReference>
<dbReference type="PIRSF" id="PIRSF037215">
    <property type="entry name" value="Peptidase_M20B"/>
    <property type="match status" value="1"/>
</dbReference>
<evidence type="ECO:0000313" key="13">
    <source>
        <dbReference type="EMBL" id="CUM87659.1"/>
    </source>
</evidence>
<dbReference type="PROSITE" id="PS00758">
    <property type="entry name" value="ARGE_DAPE_CPG2_1"/>
    <property type="match status" value="1"/>
</dbReference>
<proteinExistence type="inferred from homology"/>
<feature type="binding site" evidence="11">
    <location>
        <position position="174"/>
    </location>
    <ligand>
        <name>Zn(2+)</name>
        <dbReference type="ChEBI" id="CHEBI:29105"/>
        <label>2</label>
    </ligand>
</feature>
<dbReference type="InterPro" id="IPR010161">
    <property type="entry name" value="Peptidase_M20B"/>
</dbReference>
<accession>A0A173SD68</accession>
<evidence type="ECO:0000256" key="3">
    <source>
        <dbReference type="ARBA" id="ARBA00022438"/>
    </source>
</evidence>
<reference evidence="14" key="3">
    <citation type="submission" date="2022-11" db="EMBL/GenBank/DDBJ databases">
        <title>Draft genome sequence of Coprococcus comes strain 31264.</title>
        <authorList>
            <person name="Hisatomi A."/>
            <person name="Ohkuma M."/>
            <person name="Sakamoto M."/>
        </authorList>
    </citation>
    <scope>NUCLEOTIDE SEQUENCE</scope>
    <source>
        <strain evidence="14">JCM 31264</strain>
    </source>
</reference>
<comment type="catalytic activity">
    <reaction evidence="1">
        <text>Release of the N-terminal residue from a tripeptide.</text>
        <dbReference type="EC" id="3.4.11.4"/>
    </reaction>
</comment>
<dbReference type="GO" id="GO:0006518">
    <property type="term" value="P:peptide metabolic process"/>
    <property type="evidence" value="ECO:0007669"/>
    <property type="project" value="InterPro"/>
</dbReference>